<gene>
    <name evidence="2" type="ORF">IQ260_20030</name>
</gene>
<dbReference type="Proteomes" id="UP000615026">
    <property type="component" value="Unassembled WGS sequence"/>
</dbReference>
<dbReference type="EMBL" id="JADEXP010000216">
    <property type="protein sequence ID" value="MBE9068936.1"/>
    <property type="molecule type" value="Genomic_DNA"/>
</dbReference>
<sequence length="47" mass="5286">MSPNIPVAAPDEDDFVPLDRIGLELPPTGGSLERRCRRGRPDRRDLE</sequence>
<proteinExistence type="predicted"/>
<dbReference type="AlphaFoldDB" id="A0A928ZWU5"/>
<dbReference type="RefSeq" id="WP_193994858.1">
    <property type="nucleotide sequence ID" value="NZ_JADEXP010000216.1"/>
</dbReference>
<keyword evidence="3" id="KW-1185">Reference proteome</keyword>
<feature type="region of interest" description="Disordered" evidence="1">
    <location>
        <begin position="22"/>
        <end position="47"/>
    </location>
</feature>
<evidence type="ECO:0000256" key="1">
    <source>
        <dbReference type="SAM" id="MobiDB-lite"/>
    </source>
</evidence>
<comment type="caution">
    <text evidence="2">The sequence shown here is derived from an EMBL/GenBank/DDBJ whole genome shotgun (WGS) entry which is preliminary data.</text>
</comment>
<reference evidence="2" key="1">
    <citation type="submission" date="2020-10" db="EMBL/GenBank/DDBJ databases">
        <authorList>
            <person name="Castelo-Branco R."/>
            <person name="Eusebio N."/>
            <person name="Adriana R."/>
            <person name="Vieira A."/>
            <person name="Brugerolle De Fraissinette N."/>
            <person name="Rezende De Castro R."/>
            <person name="Schneider M.P."/>
            <person name="Vasconcelos V."/>
            <person name="Leao P.N."/>
        </authorList>
    </citation>
    <scope>NUCLEOTIDE SEQUENCE</scope>
    <source>
        <strain evidence="2">LEGE 11479</strain>
    </source>
</reference>
<accession>A0A928ZWU5</accession>
<protein>
    <submittedName>
        <fullName evidence="2">Uncharacterized protein</fullName>
    </submittedName>
</protein>
<organism evidence="2 3">
    <name type="scientific">Leptolyngbya cf. ectocarpi LEGE 11479</name>
    <dbReference type="NCBI Taxonomy" id="1828722"/>
    <lineage>
        <taxon>Bacteria</taxon>
        <taxon>Bacillati</taxon>
        <taxon>Cyanobacteriota</taxon>
        <taxon>Cyanophyceae</taxon>
        <taxon>Leptolyngbyales</taxon>
        <taxon>Leptolyngbyaceae</taxon>
        <taxon>Leptolyngbya group</taxon>
        <taxon>Leptolyngbya</taxon>
    </lineage>
</organism>
<evidence type="ECO:0000313" key="3">
    <source>
        <dbReference type="Proteomes" id="UP000615026"/>
    </source>
</evidence>
<evidence type="ECO:0000313" key="2">
    <source>
        <dbReference type="EMBL" id="MBE9068936.1"/>
    </source>
</evidence>
<name>A0A928ZWU5_LEPEC</name>